<evidence type="ECO:0000313" key="7">
    <source>
        <dbReference type="Ensembl" id="ENSTGEP00000018126.1"/>
    </source>
</evidence>
<protein>
    <recommendedName>
        <fullName evidence="9">PDZ domain-containing protein</fullName>
    </recommendedName>
</protein>
<keyword evidence="1 4" id="KW-0479">Metal-binding</keyword>
<reference evidence="7" key="2">
    <citation type="submission" date="2025-08" db="UniProtKB">
        <authorList>
            <consortium name="Ensembl"/>
        </authorList>
    </citation>
    <scope>IDENTIFICATION</scope>
</reference>
<dbReference type="Gene3D" id="2.10.110.10">
    <property type="entry name" value="Cysteine Rich Protein"/>
    <property type="match status" value="2"/>
</dbReference>
<name>A0A8D2FAZ6_THEGE</name>
<evidence type="ECO:0000313" key="8">
    <source>
        <dbReference type="Proteomes" id="UP000694411"/>
    </source>
</evidence>
<evidence type="ECO:0000259" key="5">
    <source>
        <dbReference type="PROSITE" id="PS50023"/>
    </source>
</evidence>
<dbReference type="Pfam" id="PF00595">
    <property type="entry name" value="PDZ"/>
    <property type="match status" value="1"/>
</dbReference>
<dbReference type="InterPro" id="IPR036034">
    <property type="entry name" value="PDZ_sf"/>
</dbReference>
<accession>A0A8D2FAZ6</accession>
<evidence type="ECO:0000256" key="1">
    <source>
        <dbReference type="ARBA" id="ARBA00022723"/>
    </source>
</evidence>
<evidence type="ECO:0008006" key="9">
    <source>
        <dbReference type="Google" id="ProtNLM"/>
    </source>
</evidence>
<evidence type="ECO:0000259" key="6">
    <source>
        <dbReference type="PROSITE" id="PS50106"/>
    </source>
</evidence>
<dbReference type="SUPFAM" id="SSF50156">
    <property type="entry name" value="PDZ domain-like"/>
    <property type="match status" value="1"/>
</dbReference>
<dbReference type="GO" id="GO:0046872">
    <property type="term" value="F:metal ion binding"/>
    <property type="evidence" value="ECO:0007669"/>
    <property type="project" value="UniProtKB-KW"/>
</dbReference>
<sequence>MHKKRNFQLTVNEAWHSCCFRCSECQDSLTRWFYEKDGKLYWPIIVAGDFKYHPECFACMSYKVTIEDGDAYALVLCVTLYCGKYHNEVVLAPIFERLSTESIQDQLPYSVMLVSMLATTEGRQSFSVSVENARSNYITTMQVKEVKQMHISPNSHNAIHPRDHILEISGTPIHTLQVEELEDAISQMSQTLLLLIEHDPVSQCPAQLRLDAWLSPHMQNAGHPHALITLDTKDNPEGMLRRCSLRLSNSISKSPSPSSPKEPLLLSCDVSHWESLCCSSTYSKLEPKSRLAVSKLEDSLYLVELGIPLPVGLEELGHTVSMQYGLIQDSPH</sequence>
<dbReference type="Gene3D" id="2.30.42.10">
    <property type="match status" value="1"/>
</dbReference>
<reference evidence="7" key="3">
    <citation type="submission" date="2025-09" db="UniProtKB">
        <authorList>
            <consortium name="Ensembl"/>
        </authorList>
    </citation>
    <scope>IDENTIFICATION</scope>
</reference>
<dbReference type="Ensembl" id="ENSTGET00000021627.1">
    <property type="protein sequence ID" value="ENSTGEP00000018126.1"/>
    <property type="gene ID" value="ENSTGEG00000014661.1"/>
</dbReference>
<evidence type="ECO:0000256" key="2">
    <source>
        <dbReference type="ARBA" id="ARBA00022833"/>
    </source>
</evidence>
<dbReference type="Proteomes" id="UP000694411">
    <property type="component" value="Chromosome X"/>
</dbReference>
<dbReference type="Pfam" id="PF00412">
    <property type="entry name" value="LIM"/>
    <property type="match status" value="1"/>
</dbReference>
<reference evidence="7" key="1">
    <citation type="submission" date="2018-05" db="EMBL/GenBank/DDBJ databases">
        <title>Whole genome of Theropithecus gelada.</title>
        <authorList>
            <person name="Chiou K.L."/>
            <person name="Snyder-Mackler N."/>
        </authorList>
    </citation>
    <scope>NUCLEOTIDE SEQUENCE [LARGE SCALE GENOMIC DNA]</scope>
</reference>
<feature type="domain" description="PDZ" evidence="6">
    <location>
        <begin position="113"/>
        <end position="200"/>
    </location>
</feature>
<dbReference type="InterPro" id="IPR001781">
    <property type="entry name" value="Znf_LIM"/>
</dbReference>
<dbReference type="AlphaFoldDB" id="A0A8D2FAZ6"/>
<dbReference type="InterPro" id="IPR001478">
    <property type="entry name" value="PDZ"/>
</dbReference>
<dbReference type="PROSITE" id="PS50106">
    <property type="entry name" value="PDZ"/>
    <property type="match status" value="1"/>
</dbReference>
<feature type="domain" description="LIM zinc-binding" evidence="5">
    <location>
        <begin position="20"/>
        <end position="93"/>
    </location>
</feature>
<evidence type="ECO:0000256" key="4">
    <source>
        <dbReference type="PROSITE-ProRule" id="PRU00125"/>
    </source>
</evidence>
<organism evidence="7 8">
    <name type="scientific">Theropithecus gelada</name>
    <name type="common">Gelada baboon</name>
    <dbReference type="NCBI Taxonomy" id="9565"/>
    <lineage>
        <taxon>Eukaryota</taxon>
        <taxon>Metazoa</taxon>
        <taxon>Chordata</taxon>
        <taxon>Craniata</taxon>
        <taxon>Vertebrata</taxon>
        <taxon>Euteleostomi</taxon>
        <taxon>Mammalia</taxon>
        <taxon>Eutheria</taxon>
        <taxon>Euarchontoglires</taxon>
        <taxon>Primates</taxon>
        <taxon>Haplorrhini</taxon>
        <taxon>Catarrhini</taxon>
        <taxon>Cercopithecidae</taxon>
        <taxon>Cercopithecinae</taxon>
        <taxon>Theropithecus</taxon>
    </lineage>
</organism>
<proteinExistence type="predicted"/>
<keyword evidence="8" id="KW-1185">Reference proteome</keyword>
<evidence type="ECO:0000256" key="3">
    <source>
        <dbReference type="ARBA" id="ARBA00023038"/>
    </source>
</evidence>
<keyword evidence="3 4" id="KW-0440">LIM domain</keyword>
<dbReference type="PROSITE" id="PS50023">
    <property type="entry name" value="LIM_DOMAIN_2"/>
    <property type="match status" value="1"/>
</dbReference>
<keyword evidence="2 4" id="KW-0862">Zinc</keyword>